<comment type="caution">
    <text evidence="1">The sequence shown here is derived from an EMBL/GenBank/DDBJ whole genome shotgun (WGS) entry which is preliminary data.</text>
</comment>
<organism evidence="1 2">
    <name type="scientific">Paenibacillus artemisiicola</name>
    <dbReference type="NCBI Taxonomy" id="1172618"/>
    <lineage>
        <taxon>Bacteria</taxon>
        <taxon>Bacillati</taxon>
        <taxon>Bacillota</taxon>
        <taxon>Bacilli</taxon>
        <taxon>Bacillales</taxon>
        <taxon>Paenibacillaceae</taxon>
        <taxon>Paenibacillus</taxon>
    </lineage>
</organism>
<sequence length="448" mass="49485">MARRPIVLIHGYSGNGESFRAWVDKLIARGYDRQAVHVCSYETLTNEVTIPDIAEAFDRALRERIGLKADEPFDAIVHSTGMLVLRSWLTVYATRRDRLKHLVGLAPATFGSPLAHKGRSWLGGVFKGRKEMGPDFLEAGDLVLDALELGSRFTWDLAEKDLFGGVPYYGPHGDTLYVFIFCGTEGYGGIKKLISEPGTDGTVRRAGCGLNVRKIKVDLTLSAPEQRIAFSAWSNADIPMVPVAGLDHGSILSKPTEGLVDMVHAALGAEDGQALADWTKDADRRTRDVLNGLTRWQQFVIRARDERGDPIRDYFIQLEGRRKQGRAEALESFDLDVHTYGGDASLRNFHVNLDELDPESLQSLSLKVIASSGSSLVAYYGYVSADAAAAEPGNEGTWQAELDLSGLLGEREVKFFYPFTTTLIELKLNREPLPLTGPNHVCRFIETK</sequence>
<gene>
    <name evidence="1" type="ORF">I8J29_08960</name>
</gene>
<proteinExistence type="predicted"/>
<name>A0ABS3W7N2_9BACL</name>
<dbReference type="RefSeq" id="WP_208847274.1">
    <property type="nucleotide sequence ID" value="NZ_JAGGDJ010000004.1"/>
</dbReference>
<dbReference type="Gene3D" id="3.40.50.1820">
    <property type="entry name" value="alpha/beta hydrolase"/>
    <property type="match status" value="1"/>
</dbReference>
<dbReference type="SUPFAM" id="SSF53474">
    <property type="entry name" value="alpha/beta-Hydrolases"/>
    <property type="match status" value="1"/>
</dbReference>
<keyword evidence="2" id="KW-1185">Reference proteome</keyword>
<accession>A0ABS3W7N2</accession>
<dbReference type="Proteomes" id="UP000670947">
    <property type="component" value="Unassembled WGS sequence"/>
</dbReference>
<evidence type="ECO:0008006" key="3">
    <source>
        <dbReference type="Google" id="ProtNLM"/>
    </source>
</evidence>
<protein>
    <recommendedName>
        <fullName evidence="3">Alpha/beta hydrolase family protein</fullName>
    </recommendedName>
</protein>
<dbReference type="EMBL" id="JAGGDJ010000004">
    <property type="protein sequence ID" value="MBO7744322.1"/>
    <property type="molecule type" value="Genomic_DNA"/>
</dbReference>
<evidence type="ECO:0000313" key="2">
    <source>
        <dbReference type="Proteomes" id="UP000670947"/>
    </source>
</evidence>
<reference evidence="1 2" key="1">
    <citation type="submission" date="2021-03" db="EMBL/GenBank/DDBJ databases">
        <title>Paenibacillus artemisicola MWE-103 whole genome sequence.</title>
        <authorList>
            <person name="Ham Y.J."/>
        </authorList>
    </citation>
    <scope>NUCLEOTIDE SEQUENCE [LARGE SCALE GENOMIC DNA]</scope>
    <source>
        <strain evidence="1 2">MWE-103</strain>
    </source>
</reference>
<evidence type="ECO:0000313" key="1">
    <source>
        <dbReference type="EMBL" id="MBO7744322.1"/>
    </source>
</evidence>
<dbReference type="InterPro" id="IPR029058">
    <property type="entry name" value="AB_hydrolase_fold"/>
</dbReference>